<keyword evidence="4 9" id="KW-0812">Transmembrane</keyword>
<evidence type="ECO:0000256" key="5">
    <source>
        <dbReference type="ARBA" id="ARBA00022827"/>
    </source>
</evidence>
<feature type="non-terminal residue" evidence="11">
    <location>
        <position position="387"/>
    </location>
</feature>
<dbReference type="GO" id="GO:0022857">
    <property type="term" value="F:transmembrane transporter activity"/>
    <property type="evidence" value="ECO:0007669"/>
    <property type="project" value="InterPro"/>
</dbReference>
<feature type="transmembrane region" description="Helical" evidence="9">
    <location>
        <begin position="199"/>
        <end position="223"/>
    </location>
</feature>
<dbReference type="GO" id="GO:0016020">
    <property type="term" value="C:membrane"/>
    <property type="evidence" value="ECO:0007669"/>
    <property type="project" value="UniProtKB-SubCell"/>
</dbReference>
<dbReference type="Pfam" id="PF07992">
    <property type="entry name" value="Pyr_redox_2"/>
    <property type="match status" value="1"/>
</dbReference>
<dbReference type="PROSITE" id="PS50850">
    <property type="entry name" value="MFS"/>
    <property type="match status" value="1"/>
</dbReference>
<dbReference type="Gene3D" id="3.50.50.60">
    <property type="entry name" value="FAD/NAD(P)-binding domain"/>
    <property type="match status" value="2"/>
</dbReference>
<name>A0A0G4MPY5_VERLO</name>
<keyword evidence="8 9" id="KW-0472">Membrane</keyword>
<evidence type="ECO:0000259" key="10">
    <source>
        <dbReference type="PROSITE" id="PS50850"/>
    </source>
</evidence>
<proteinExistence type="predicted"/>
<evidence type="ECO:0000256" key="3">
    <source>
        <dbReference type="ARBA" id="ARBA00022630"/>
    </source>
</evidence>
<evidence type="ECO:0000313" key="11">
    <source>
        <dbReference type="EMBL" id="CRK36257.1"/>
    </source>
</evidence>
<keyword evidence="7" id="KW-0560">Oxidoreductase</keyword>
<keyword evidence="3" id="KW-0285">Flavoprotein</keyword>
<feature type="transmembrane region" description="Helical" evidence="9">
    <location>
        <begin position="345"/>
        <end position="364"/>
    </location>
</feature>
<accession>A0A0G4MPY5</accession>
<comment type="subcellular location">
    <subcellularLocation>
        <location evidence="2">Membrane</location>
        <topology evidence="2">Multi-pass membrane protein</topology>
    </subcellularLocation>
</comment>
<evidence type="ECO:0000256" key="2">
    <source>
        <dbReference type="ARBA" id="ARBA00004141"/>
    </source>
</evidence>
<evidence type="ECO:0000256" key="8">
    <source>
        <dbReference type="ARBA" id="ARBA00023136"/>
    </source>
</evidence>
<feature type="transmembrane region" description="Helical" evidence="9">
    <location>
        <begin position="318"/>
        <end position="338"/>
    </location>
</feature>
<dbReference type="InterPro" id="IPR005828">
    <property type="entry name" value="MFS_sugar_transport-like"/>
</dbReference>
<evidence type="ECO:0000313" key="12">
    <source>
        <dbReference type="Proteomes" id="UP000044602"/>
    </source>
</evidence>
<dbReference type="InterPro" id="IPR036188">
    <property type="entry name" value="FAD/NAD-bd_sf"/>
</dbReference>
<sequence length="387" mass="41321">MDIINCEDAPALDALPVFNVTERDGAVYLTGEEAAIKGSRRKPNFKCRSAAGAGTDNKVVIVGGGSGALGAVEGLRNGGFDGPITIISKEGYLPIDRPKLSKALLTDPEKLQWRDAAWYESGSVEIVNDEVTDVDFSGRTVTTKNGGKHAYGKLVLATGGTPRNLPLQGFKVLENIFTLRTIHDTKKITAAIGDKGKKIVIRGFATGIAATAGSIGGIVFPVLLQKLLPKLGFGWTARILGFILLGLAVPANLFIRSRLPPRDKLTSVWPDLSVFKDMKFTISAVGIFFMEWGLFVPLTYIVSYAARYSASGNATDSYTLLSIMNAGSALGRFIPGFVADKIGRFNVIIFTIAMCIVTTFGLWLPAGDSEPMLIAFAVLFGFASGSN</sequence>
<dbReference type="SUPFAM" id="SSF51905">
    <property type="entry name" value="FAD/NAD(P)-binding domain"/>
    <property type="match status" value="1"/>
</dbReference>
<protein>
    <recommendedName>
        <fullName evidence="10">Major facilitator superfamily (MFS) profile domain-containing protein</fullName>
    </recommendedName>
</protein>
<dbReference type="GO" id="GO:0016651">
    <property type="term" value="F:oxidoreductase activity, acting on NAD(P)H"/>
    <property type="evidence" value="ECO:0007669"/>
    <property type="project" value="TreeGrafter"/>
</dbReference>
<dbReference type="EMBL" id="CVQH01023973">
    <property type="protein sequence ID" value="CRK36257.1"/>
    <property type="molecule type" value="Genomic_DNA"/>
</dbReference>
<dbReference type="Proteomes" id="UP000044602">
    <property type="component" value="Unassembled WGS sequence"/>
</dbReference>
<dbReference type="PANTHER" id="PTHR43557">
    <property type="entry name" value="APOPTOSIS-INDUCING FACTOR 1"/>
    <property type="match status" value="1"/>
</dbReference>
<dbReference type="InterPro" id="IPR020846">
    <property type="entry name" value="MFS_dom"/>
</dbReference>
<dbReference type="InterPro" id="IPR023753">
    <property type="entry name" value="FAD/NAD-binding_dom"/>
</dbReference>
<dbReference type="PANTHER" id="PTHR43557:SF2">
    <property type="entry name" value="RIESKE DOMAIN-CONTAINING PROTEIN-RELATED"/>
    <property type="match status" value="1"/>
</dbReference>
<dbReference type="SUPFAM" id="SSF103473">
    <property type="entry name" value="MFS general substrate transporter"/>
    <property type="match status" value="1"/>
</dbReference>
<feature type="domain" description="Major facilitator superfamily (MFS) profile" evidence="10">
    <location>
        <begin position="279"/>
        <end position="387"/>
    </location>
</feature>
<dbReference type="Pfam" id="PF00083">
    <property type="entry name" value="Sugar_tr"/>
    <property type="match status" value="1"/>
</dbReference>
<dbReference type="InterPro" id="IPR050446">
    <property type="entry name" value="FAD-oxidoreductase/Apoptosis"/>
</dbReference>
<evidence type="ECO:0000256" key="4">
    <source>
        <dbReference type="ARBA" id="ARBA00022692"/>
    </source>
</evidence>
<evidence type="ECO:0000256" key="9">
    <source>
        <dbReference type="SAM" id="Phobius"/>
    </source>
</evidence>
<keyword evidence="12" id="KW-1185">Reference proteome</keyword>
<dbReference type="InterPro" id="IPR036259">
    <property type="entry name" value="MFS_trans_sf"/>
</dbReference>
<organism evidence="11 12">
    <name type="scientific">Verticillium longisporum</name>
    <name type="common">Verticillium dahliae var. longisporum</name>
    <dbReference type="NCBI Taxonomy" id="100787"/>
    <lineage>
        <taxon>Eukaryota</taxon>
        <taxon>Fungi</taxon>
        <taxon>Dikarya</taxon>
        <taxon>Ascomycota</taxon>
        <taxon>Pezizomycotina</taxon>
        <taxon>Sordariomycetes</taxon>
        <taxon>Hypocreomycetidae</taxon>
        <taxon>Glomerellales</taxon>
        <taxon>Plectosphaerellaceae</taxon>
        <taxon>Verticillium</taxon>
    </lineage>
</organism>
<reference evidence="11 12" key="1">
    <citation type="submission" date="2015-05" db="EMBL/GenBank/DDBJ databases">
        <authorList>
            <person name="Wang D.B."/>
            <person name="Wang M."/>
        </authorList>
    </citation>
    <scope>NUCLEOTIDE SEQUENCE [LARGE SCALE GENOMIC DNA]</scope>
    <source>
        <strain evidence="11">VL1</strain>
    </source>
</reference>
<feature type="transmembrane region" description="Helical" evidence="9">
    <location>
        <begin position="282"/>
        <end position="306"/>
    </location>
</feature>
<comment type="cofactor">
    <cofactor evidence="1">
        <name>FAD</name>
        <dbReference type="ChEBI" id="CHEBI:57692"/>
    </cofactor>
</comment>
<dbReference type="AlphaFoldDB" id="A0A0G4MPY5"/>
<evidence type="ECO:0000256" key="6">
    <source>
        <dbReference type="ARBA" id="ARBA00022989"/>
    </source>
</evidence>
<keyword evidence="6 9" id="KW-1133">Transmembrane helix</keyword>
<dbReference type="GO" id="GO:0005737">
    <property type="term" value="C:cytoplasm"/>
    <property type="evidence" value="ECO:0007669"/>
    <property type="project" value="TreeGrafter"/>
</dbReference>
<gene>
    <name evidence="11" type="ORF">BN1708_016512</name>
</gene>
<evidence type="ECO:0000256" key="1">
    <source>
        <dbReference type="ARBA" id="ARBA00001974"/>
    </source>
</evidence>
<feature type="transmembrane region" description="Helical" evidence="9">
    <location>
        <begin position="235"/>
        <end position="255"/>
    </location>
</feature>
<keyword evidence="5" id="KW-0274">FAD</keyword>
<dbReference type="Gene3D" id="1.20.1250.20">
    <property type="entry name" value="MFS general substrate transporter like domains"/>
    <property type="match status" value="1"/>
</dbReference>
<evidence type="ECO:0000256" key="7">
    <source>
        <dbReference type="ARBA" id="ARBA00023002"/>
    </source>
</evidence>